<keyword evidence="2" id="KW-1185">Reference proteome</keyword>
<proteinExistence type="predicted"/>
<evidence type="ECO:0000313" key="2">
    <source>
        <dbReference type="Proteomes" id="UP001287356"/>
    </source>
</evidence>
<gene>
    <name evidence="1" type="ORF">B0T24DRAFT_134802</name>
</gene>
<sequence>MAILILFTLHIMLCFLLYSGWLILSPFDSPSLLLSCIVPHHTTLALSCLPVRYQSSLNYFDLHFYFRVRIRKNLGTVYIGSKGDKTQAWDRECTGTQCKVVNDIRHGLGHVACHV</sequence>
<name>A0AAE0JRT8_9PEZI</name>
<evidence type="ECO:0000313" key="1">
    <source>
        <dbReference type="EMBL" id="KAK3358504.1"/>
    </source>
</evidence>
<reference evidence="1" key="2">
    <citation type="submission" date="2023-06" db="EMBL/GenBank/DDBJ databases">
        <authorList>
            <consortium name="Lawrence Berkeley National Laboratory"/>
            <person name="Haridas S."/>
            <person name="Hensen N."/>
            <person name="Bonometti L."/>
            <person name="Westerberg I."/>
            <person name="Brannstrom I.O."/>
            <person name="Guillou S."/>
            <person name="Cros-Aarteil S."/>
            <person name="Calhoun S."/>
            <person name="Kuo A."/>
            <person name="Mondo S."/>
            <person name="Pangilinan J."/>
            <person name="Riley R."/>
            <person name="Labutti K."/>
            <person name="Andreopoulos B."/>
            <person name="Lipzen A."/>
            <person name="Chen C."/>
            <person name="Yanf M."/>
            <person name="Daum C."/>
            <person name="Ng V."/>
            <person name="Clum A."/>
            <person name="Steindorff A."/>
            <person name="Ohm R."/>
            <person name="Martin F."/>
            <person name="Silar P."/>
            <person name="Natvig D."/>
            <person name="Lalanne C."/>
            <person name="Gautier V."/>
            <person name="Ament-Velasquez S.L."/>
            <person name="Kruys A."/>
            <person name="Hutchinson M.I."/>
            <person name="Powell A.J."/>
            <person name="Barry K."/>
            <person name="Miller A.N."/>
            <person name="Grigoriev I.V."/>
            <person name="Debuchy R."/>
            <person name="Gladieux P."/>
            <person name="Thoren M.H."/>
            <person name="Johannesson H."/>
        </authorList>
    </citation>
    <scope>NUCLEOTIDE SEQUENCE</scope>
    <source>
        <strain evidence="1">CBS 958.72</strain>
    </source>
</reference>
<dbReference type="EMBL" id="JAULSN010000016">
    <property type="protein sequence ID" value="KAK3358504.1"/>
    <property type="molecule type" value="Genomic_DNA"/>
</dbReference>
<dbReference type="AlphaFoldDB" id="A0AAE0JRT8"/>
<protein>
    <submittedName>
        <fullName evidence="1">Uncharacterized protein</fullName>
    </submittedName>
</protein>
<accession>A0AAE0JRT8</accession>
<reference evidence="1" key="1">
    <citation type="journal article" date="2023" name="Mol. Phylogenet. Evol.">
        <title>Genome-scale phylogeny and comparative genomics of the fungal order Sordariales.</title>
        <authorList>
            <person name="Hensen N."/>
            <person name="Bonometti L."/>
            <person name="Westerberg I."/>
            <person name="Brannstrom I.O."/>
            <person name="Guillou S."/>
            <person name="Cros-Aarteil S."/>
            <person name="Calhoun S."/>
            <person name="Haridas S."/>
            <person name="Kuo A."/>
            <person name="Mondo S."/>
            <person name="Pangilinan J."/>
            <person name="Riley R."/>
            <person name="LaButti K."/>
            <person name="Andreopoulos B."/>
            <person name="Lipzen A."/>
            <person name="Chen C."/>
            <person name="Yan M."/>
            <person name="Daum C."/>
            <person name="Ng V."/>
            <person name="Clum A."/>
            <person name="Steindorff A."/>
            <person name="Ohm R.A."/>
            <person name="Martin F."/>
            <person name="Silar P."/>
            <person name="Natvig D.O."/>
            <person name="Lalanne C."/>
            <person name="Gautier V."/>
            <person name="Ament-Velasquez S.L."/>
            <person name="Kruys A."/>
            <person name="Hutchinson M.I."/>
            <person name="Powell A.J."/>
            <person name="Barry K."/>
            <person name="Miller A.N."/>
            <person name="Grigoriev I.V."/>
            <person name="Debuchy R."/>
            <person name="Gladieux P."/>
            <person name="Hiltunen Thoren M."/>
            <person name="Johannesson H."/>
        </authorList>
    </citation>
    <scope>NUCLEOTIDE SEQUENCE</scope>
    <source>
        <strain evidence="1">CBS 958.72</strain>
    </source>
</reference>
<comment type="caution">
    <text evidence="1">The sequence shown here is derived from an EMBL/GenBank/DDBJ whole genome shotgun (WGS) entry which is preliminary data.</text>
</comment>
<organism evidence="1 2">
    <name type="scientific">Lasiosphaeria ovina</name>
    <dbReference type="NCBI Taxonomy" id="92902"/>
    <lineage>
        <taxon>Eukaryota</taxon>
        <taxon>Fungi</taxon>
        <taxon>Dikarya</taxon>
        <taxon>Ascomycota</taxon>
        <taxon>Pezizomycotina</taxon>
        <taxon>Sordariomycetes</taxon>
        <taxon>Sordariomycetidae</taxon>
        <taxon>Sordariales</taxon>
        <taxon>Lasiosphaeriaceae</taxon>
        <taxon>Lasiosphaeria</taxon>
    </lineage>
</organism>
<dbReference type="Proteomes" id="UP001287356">
    <property type="component" value="Unassembled WGS sequence"/>
</dbReference>